<sequence length="112" mass="12742">MAGGYVFQVNDLNRIRRFLILGTEGGTYYATEKELTMDNVKAMCEIIEKGKGPMLLREIIRISLEGRAPKQDPTLFALALCARYKVRDTTRPSIARQVKRKYQGKTLTPEDC</sequence>
<keyword evidence="4" id="KW-0479">Metal-binding</keyword>
<feature type="domain" description="TROVE" evidence="7">
    <location>
        <begin position="1"/>
        <end position="112"/>
    </location>
</feature>
<protein>
    <submittedName>
        <fullName evidence="10">60 kDa SS-A/Ro ribonucleoprotein homolog (inferred by orthology to a C. elegans protein)</fullName>
    </submittedName>
</protein>
<dbReference type="PANTHER" id="PTHR14202:SF0">
    <property type="entry name" value="RNA-BINDING PROTEIN RO60"/>
    <property type="match status" value="1"/>
</dbReference>
<dbReference type="InterPro" id="IPR037214">
    <property type="entry name" value="TROVE_dom_sf"/>
</dbReference>
<evidence type="ECO:0000259" key="7">
    <source>
        <dbReference type="PROSITE" id="PS50988"/>
    </source>
</evidence>
<dbReference type="Gene3D" id="3.40.50.410">
    <property type="entry name" value="von Willebrand factor, type A domain"/>
    <property type="match status" value="1"/>
</dbReference>
<evidence type="ECO:0000313" key="9">
    <source>
        <dbReference type="Proteomes" id="UP000267096"/>
    </source>
</evidence>
<evidence type="ECO:0000256" key="6">
    <source>
        <dbReference type="ARBA" id="ARBA00023274"/>
    </source>
</evidence>
<accession>A0A0M3JKQ8</accession>
<dbReference type="GO" id="GO:1990904">
    <property type="term" value="C:ribonucleoprotein complex"/>
    <property type="evidence" value="ECO:0007669"/>
    <property type="project" value="UniProtKB-KW"/>
</dbReference>
<evidence type="ECO:0000256" key="3">
    <source>
        <dbReference type="ARBA" id="ARBA00022490"/>
    </source>
</evidence>
<dbReference type="InterPro" id="IPR008858">
    <property type="entry name" value="TROVE_dom"/>
</dbReference>
<dbReference type="InterPro" id="IPR040322">
    <property type="entry name" value="TROVE2"/>
</dbReference>
<dbReference type="Proteomes" id="UP000267096">
    <property type="component" value="Unassembled WGS sequence"/>
</dbReference>
<dbReference type="GO" id="GO:0046872">
    <property type="term" value="F:metal ion binding"/>
    <property type="evidence" value="ECO:0007669"/>
    <property type="project" value="UniProtKB-KW"/>
</dbReference>
<evidence type="ECO:0000256" key="1">
    <source>
        <dbReference type="ARBA" id="ARBA00004496"/>
    </source>
</evidence>
<reference evidence="10" key="1">
    <citation type="submission" date="2017-02" db="UniProtKB">
        <authorList>
            <consortium name="WormBaseParasite"/>
        </authorList>
    </citation>
    <scope>IDENTIFICATION</scope>
</reference>
<keyword evidence="9" id="KW-1185">Reference proteome</keyword>
<keyword evidence="6" id="KW-0687">Ribonucleoprotein</keyword>
<reference evidence="8 9" key="2">
    <citation type="submission" date="2018-11" db="EMBL/GenBank/DDBJ databases">
        <authorList>
            <consortium name="Pathogen Informatics"/>
        </authorList>
    </citation>
    <scope>NUCLEOTIDE SEQUENCE [LARGE SCALE GENOMIC DNA]</scope>
</reference>
<organism evidence="10">
    <name type="scientific">Anisakis simplex</name>
    <name type="common">Herring worm</name>
    <dbReference type="NCBI Taxonomy" id="6269"/>
    <lineage>
        <taxon>Eukaryota</taxon>
        <taxon>Metazoa</taxon>
        <taxon>Ecdysozoa</taxon>
        <taxon>Nematoda</taxon>
        <taxon>Chromadorea</taxon>
        <taxon>Rhabditida</taxon>
        <taxon>Spirurina</taxon>
        <taxon>Ascaridomorpha</taxon>
        <taxon>Ascaridoidea</taxon>
        <taxon>Anisakidae</taxon>
        <taxon>Anisakis</taxon>
        <taxon>Anisakis simplex complex</taxon>
    </lineage>
</organism>
<comment type="subcellular location">
    <subcellularLocation>
        <location evidence="1">Cytoplasm</location>
    </subcellularLocation>
</comment>
<dbReference type="PROSITE" id="PS50988">
    <property type="entry name" value="TROVE"/>
    <property type="match status" value="1"/>
</dbReference>
<dbReference type="AlphaFoldDB" id="A0A0M3JKQ8"/>
<evidence type="ECO:0000256" key="2">
    <source>
        <dbReference type="ARBA" id="ARBA00007814"/>
    </source>
</evidence>
<evidence type="ECO:0000256" key="4">
    <source>
        <dbReference type="ARBA" id="ARBA00022723"/>
    </source>
</evidence>
<dbReference type="SUPFAM" id="SSF140864">
    <property type="entry name" value="TROVE domain-like"/>
    <property type="match status" value="1"/>
</dbReference>
<proteinExistence type="inferred from homology"/>
<dbReference type="GO" id="GO:0003723">
    <property type="term" value="F:RNA binding"/>
    <property type="evidence" value="ECO:0007669"/>
    <property type="project" value="UniProtKB-KW"/>
</dbReference>
<evidence type="ECO:0000256" key="5">
    <source>
        <dbReference type="ARBA" id="ARBA00022884"/>
    </source>
</evidence>
<dbReference type="InterPro" id="IPR036465">
    <property type="entry name" value="vWFA_dom_sf"/>
</dbReference>
<evidence type="ECO:0000313" key="8">
    <source>
        <dbReference type="EMBL" id="VDK30527.1"/>
    </source>
</evidence>
<evidence type="ECO:0000313" key="10">
    <source>
        <dbReference type="WBParaSite" id="ASIM_0000823401-mRNA-1"/>
    </source>
</evidence>
<dbReference type="PANTHER" id="PTHR14202">
    <property type="entry name" value="60 KDA RIBONUCLEOPROTEIN SSA/RO"/>
    <property type="match status" value="1"/>
</dbReference>
<keyword evidence="5" id="KW-0694">RNA-binding</keyword>
<comment type="similarity">
    <text evidence="2">Belongs to the Ro 60 kDa family.</text>
</comment>
<dbReference type="OrthoDB" id="6098064at2759"/>
<name>A0A0M3JKQ8_ANISI</name>
<dbReference type="WBParaSite" id="ASIM_0000823401-mRNA-1">
    <property type="protein sequence ID" value="ASIM_0000823401-mRNA-1"/>
    <property type="gene ID" value="ASIM_0000823401"/>
</dbReference>
<gene>
    <name evidence="8" type="ORF">ASIM_LOCUS7994</name>
</gene>
<dbReference type="Pfam" id="PF05731">
    <property type="entry name" value="TROVE"/>
    <property type="match status" value="1"/>
</dbReference>
<keyword evidence="3" id="KW-0963">Cytoplasm</keyword>
<dbReference type="EMBL" id="UYRR01020597">
    <property type="protein sequence ID" value="VDK30527.1"/>
    <property type="molecule type" value="Genomic_DNA"/>
</dbReference>
<dbReference type="GO" id="GO:0005737">
    <property type="term" value="C:cytoplasm"/>
    <property type="evidence" value="ECO:0007669"/>
    <property type="project" value="UniProtKB-SubCell"/>
</dbReference>